<comment type="caution">
    <text evidence="4">The sequence shown here is derived from an EMBL/GenBank/DDBJ whole genome shotgun (WGS) entry which is preliminary data.</text>
</comment>
<dbReference type="Pfam" id="PF24809">
    <property type="entry name" value="DUF7708"/>
    <property type="match status" value="1"/>
</dbReference>
<evidence type="ECO:0000256" key="1">
    <source>
        <dbReference type="ARBA" id="ARBA00022737"/>
    </source>
</evidence>
<organism evidence="4 5">
    <name type="scientific">Pseudoneurospora amorphoporcata</name>
    <dbReference type="NCBI Taxonomy" id="241081"/>
    <lineage>
        <taxon>Eukaryota</taxon>
        <taxon>Fungi</taxon>
        <taxon>Dikarya</taxon>
        <taxon>Ascomycota</taxon>
        <taxon>Pezizomycotina</taxon>
        <taxon>Sordariomycetes</taxon>
        <taxon>Sordariomycetidae</taxon>
        <taxon>Sordariales</taxon>
        <taxon>Sordariaceae</taxon>
        <taxon>Pseudoneurospora</taxon>
    </lineage>
</organism>
<dbReference type="InterPro" id="IPR056884">
    <property type="entry name" value="NPHP3-like_N"/>
</dbReference>
<dbReference type="InterPro" id="IPR056125">
    <property type="entry name" value="DUF7708"/>
</dbReference>
<dbReference type="PANTHER" id="PTHR10039">
    <property type="entry name" value="AMELOGENIN"/>
    <property type="match status" value="1"/>
</dbReference>
<feature type="domain" description="Nephrocystin 3-like N-terminal" evidence="3">
    <location>
        <begin position="323"/>
        <end position="506"/>
    </location>
</feature>
<dbReference type="PANTHER" id="PTHR10039:SF14">
    <property type="entry name" value="NACHT DOMAIN-CONTAINING PROTEIN"/>
    <property type="match status" value="1"/>
</dbReference>
<protein>
    <recommendedName>
        <fullName evidence="6">NACHT domain-containing protein</fullName>
    </recommendedName>
</protein>
<reference evidence="4" key="2">
    <citation type="submission" date="2023-06" db="EMBL/GenBank/DDBJ databases">
        <authorList>
            <consortium name="Lawrence Berkeley National Laboratory"/>
            <person name="Mondo S.J."/>
            <person name="Hensen N."/>
            <person name="Bonometti L."/>
            <person name="Westerberg I."/>
            <person name="Brannstrom I.O."/>
            <person name="Guillou S."/>
            <person name="Cros-Aarteil S."/>
            <person name="Calhoun S."/>
            <person name="Haridas S."/>
            <person name="Kuo A."/>
            <person name="Pangilinan J."/>
            <person name="Riley R."/>
            <person name="Labutti K."/>
            <person name="Andreopoulos B."/>
            <person name="Lipzen A."/>
            <person name="Chen C."/>
            <person name="Yanf M."/>
            <person name="Daum C."/>
            <person name="Ng V."/>
            <person name="Clum A."/>
            <person name="Steindorff A."/>
            <person name="Ohm R."/>
            <person name="Martin F."/>
            <person name="Silar P."/>
            <person name="Natvig D."/>
            <person name="Lalanne C."/>
            <person name="Gautier V."/>
            <person name="Ament-Velasquez S.L."/>
            <person name="Kruys A."/>
            <person name="Hutchinson M.I."/>
            <person name="Powell A.J."/>
            <person name="Barry K."/>
            <person name="Miller A.N."/>
            <person name="Grigoriev I.V."/>
            <person name="Debuchy R."/>
            <person name="Gladieux P."/>
            <person name="Thoren M.H."/>
            <person name="Johannesson H."/>
        </authorList>
    </citation>
    <scope>NUCLEOTIDE SEQUENCE</scope>
    <source>
        <strain evidence="4">CBS 626.80</strain>
    </source>
</reference>
<keyword evidence="1" id="KW-0677">Repeat</keyword>
<dbReference type="Proteomes" id="UP001303222">
    <property type="component" value="Unassembled WGS sequence"/>
</dbReference>
<feature type="domain" description="DUF7708" evidence="2">
    <location>
        <begin position="81"/>
        <end position="220"/>
    </location>
</feature>
<evidence type="ECO:0000313" key="4">
    <source>
        <dbReference type="EMBL" id="KAK3947908.1"/>
    </source>
</evidence>
<dbReference type="AlphaFoldDB" id="A0AAN6NN43"/>
<name>A0AAN6NN43_9PEZI</name>
<dbReference type="Pfam" id="PF24883">
    <property type="entry name" value="NPHP3_N"/>
    <property type="match status" value="1"/>
</dbReference>
<proteinExistence type="predicted"/>
<dbReference type="EMBL" id="MU859300">
    <property type="protein sequence ID" value="KAK3947908.1"/>
    <property type="molecule type" value="Genomic_DNA"/>
</dbReference>
<gene>
    <name evidence="4" type="ORF">QBC32DRAFT_352879</name>
</gene>
<evidence type="ECO:0008006" key="6">
    <source>
        <dbReference type="Google" id="ProtNLM"/>
    </source>
</evidence>
<reference evidence="4" key="1">
    <citation type="journal article" date="2023" name="Mol. Phylogenet. Evol.">
        <title>Genome-scale phylogeny and comparative genomics of the fungal order Sordariales.</title>
        <authorList>
            <person name="Hensen N."/>
            <person name="Bonometti L."/>
            <person name="Westerberg I."/>
            <person name="Brannstrom I.O."/>
            <person name="Guillou S."/>
            <person name="Cros-Aarteil S."/>
            <person name="Calhoun S."/>
            <person name="Haridas S."/>
            <person name="Kuo A."/>
            <person name="Mondo S."/>
            <person name="Pangilinan J."/>
            <person name="Riley R."/>
            <person name="LaButti K."/>
            <person name="Andreopoulos B."/>
            <person name="Lipzen A."/>
            <person name="Chen C."/>
            <person name="Yan M."/>
            <person name="Daum C."/>
            <person name="Ng V."/>
            <person name="Clum A."/>
            <person name="Steindorff A."/>
            <person name="Ohm R.A."/>
            <person name="Martin F."/>
            <person name="Silar P."/>
            <person name="Natvig D.O."/>
            <person name="Lalanne C."/>
            <person name="Gautier V."/>
            <person name="Ament-Velasquez S.L."/>
            <person name="Kruys A."/>
            <person name="Hutchinson M.I."/>
            <person name="Powell A.J."/>
            <person name="Barry K."/>
            <person name="Miller A.N."/>
            <person name="Grigoriev I.V."/>
            <person name="Debuchy R."/>
            <person name="Gladieux P."/>
            <person name="Hiltunen Thoren M."/>
            <person name="Johannesson H."/>
        </authorList>
    </citation>
    <scope>NUCLEOTIDE SEQUENCE</scope>
    <source>
        <strain evidence="4">CBS 626.80</strain>
    </source>
</reference>
<keyword evidence="5" id="KW-1185">Reference proteome</keyword>
<sequence length="1238" mass="139007">MATTLPSVPTLSQRGDIECWKEAIKMYNDGLKNGSANKKYIELSGPPTTNKINSDQLMFTALDSYSRLNRKRSRGAEILIQIWHGIHHYGKAIDVFIQFDPKVASLVWGSVRVLLQITEEEEKASRIAGEGIMEIIYHVGRWEQAVAITDILSSPTTRQAIVRLYHKVVDFLVSSTNWLRKGSLKRFGISILAQKASKFEDKLKEMRAASELVDKEIQTRATLKSLDNFGIINLDVRSAMQNIDQVMDRVRQLSDTTSQLGNQLSSNSRILIDEVLKELRLLPIVTANKILDQMRDVVTVTEIRKWLALAAIDLPPVVSRADGTCDWLFSNSAFQKLMAENQENILWVQGLPGRGKSVLAGYLQGQLVSQSNRTSLFIRFQRSASTTLSTPTMAAALLIYQLLDDSAVTSGVAQATNAMSVAATNKRLKELGTLVKQFPLGPRSCSFEAIWPVAEGLMRAQQPGFNLVMDALDECTFDGPSLPAASTFLQYLSSVVRNTESKIIIFCRPDPPFALTSGEALSIKLTDQLLLHDIMIYAEKEYDRLGLPKSERDKVLEHIRLSSSGSFWWAELFLDYLGRALQMEEFQRRLDTSSLVPSITNFYRSALNDPSRPLEDDERQCRNSIFLISFQTQRPLKVSEVADALSLRQDSAEETISRLCKPLVSVQGGLFQLAHPSVRDFLDHLSKANDISLGISLGDAHSLLAEKCISALLREKRVTLDSIASFLEVNYDQAKQVPDTAQPEKGSFYDYASRFWHHHLCRIHSPSPKLLGLVCSFLDSLQFVYWAEYSRHKLSHLMGVTGPLERLKAWQSQLQERERNAMINVHQCVALSYNKLAAAYEVPRGQDTLAQWLSRMSLCDYYLNVGLAEEEAATREEVARKVHELLGPKHPVVLLSKSSIAWTRLCNGKMRAAYKIYTEVAEGRREVVGEDDAGFVEALHYQGMALYYMGDFAAALVMFTKTAAEMLRLRGSDNWSYHGAKVCHGLGLAQLGKANLSLPIIRSVFEERLQLPGSPDEITVATQASMADVQRELGYHHEAITNFQKALEIRRGSYPASNVLRMDIEIKLARTYQEAGMLQEAEDMMGEIEEGGGLQNHFERYCQVAHIKAKMALARGLVDEAIVMLQQTVVEAEQDQGNRALMWIRLDLATMLRQRNSEGDVEQASSNFDSVLKDVSGESEPGFPDEPDSPRLLALAEKALKLVRENKYAEVHQLLESEQVDWARPSDLWLWVTETVFV</sequence>
<evidence type="ECO:0000259" key="3">
    <source>
        <dbReference type="Pfam" id="PF24883"/>
    </source>
</evidence>
<dbReference type="SUPFAM" id="SSF48452">
    <property type="entry name" value="TPR-like"/>
    <property type="match status" value="1"/>
</dbReference>
<dbReference type="InterPro" id="IPR011990">
    <property type="entry name" value="TPR-like_helical_dom_sf"/>
</dbReference>
<evidence type="ECO:0000313" key="5">
    <source>
        <dbReference type="Proteomes" id="UP001303222"/>
    </source>
</evidence>
<accession>A0AAN6NN43</accession>
<dbReference type="Pfam" id="PF13424">
    <property type="entry name" value="TPR_12"/>
    <property type="match status" value="1"/>
</dbReference>
<dbReference type="Gene3D" id="1.25.40.10">
    <property type="entry name" value="Tetratricopeptide repeat domain"/>
    <property type="match status" value="2"/>
</dbReference>
<evidence type="ECO:0000259" key="2">
    <source>
        <dbReference type="Pfam" id="PF24809"/>
    </source>
</evidence>